<feature type="region of interest" description="Disordered" evidence="1">
    <location>
        <begin position="137"/>
        <end position="179"/>
    </location>
</feature>
<feature type="compositionally biased region" description="Basic and acidic residues" evidence="1">
    <location>
        <begin position="1"/>
        <end position="26"/>
    </location>
</feature>
<evidence type="ECO:0000313" key="3">
    <source>
        <dbReference type="Proteomes" id="UP000323386"/>
    </source>
</evidence>
<dbReference type="AlphaFoldDB" id="A0A5C3ETL7"/>
<protein>
    <submittedName>
        <fullName evidence="2">Uncharacterized protein</fullName>
    </submittedName>
</protein>
<name>A0A5C3ETL7_9BASI</name>
<evidence type="ECO:0000313" key="2">
    <source>
        <dbReference type="EMBL" id="SPO35618.1"/>
    </source>
</evidence>
<accession>A0A5C3ETL7</accession>
<reference evidence="2 3" key="1">
    <citation type="submission" date="2018-03" db="EMBL/GenBank/DDBJ databases">
        <authorList>
            <person name="Guldener U."/>
        </authorList>
    </citation>
    <scope>NUCLEOTIDE SEQUENCE [LARGE SCALE GENOMIC DNA]</scope>
    <source>
        <strain evidence="2 3">DAOM196992</strain>
    </source>
</reference>
<keyword evidence="3" id="KW-1185">Reference proteome</keyword>
<organism evidence="2 3">
    <name type="scientific">Pseudozyma flocculosa</name>
    <dbReference type="NCBI Taxonomy" id="84751"/>
    <lineage>
        <taxon>Eukaryota</taxon>
        <taxon>Fungi</taxon>
        <taxon>Dikarya</taxon>
        <taxon>Basidiomycota</taxon>
        <taxon>Ustilaginomycotina</taxon>
        <taxon>Ustilaginomycetes</taxon>
        <taxon>Ustilaginales</taxon>
        <taxon>Ustilaginaceae</taxon>
        <taxon>Pseudozyma</taxon>
    </lineage>
</organism>
<proteinExistence type="predicted"/>
<dbReference type="Proteomes" id="UP000323386">
    <property type="component" value="Unassembled WGS sequence"/>
</dbReference>
<sequence>MGGVAREMDAKGRGFERRGRGSEPVEGRQTPKSRVPDLRRGQQASCLISPPPATSAGAAKKESKKQVGRLGLAAERPACWSKFFLLPKGRPTLTCLRPAWLAAVVLATIVPDTPYPLLPASILFRQPPLQLSRCGNLVASTDSNPTRPDSTGRTDGRRYPSHLSRADPPALEPFATREP</sequence>
<dbReference type="EMBL" id="OOIP01000002">
    <property type="protein sequence ID" value="SPO35618.1"/>
    <property type="molecule type" value="Genomic_DNA"/>
</dbReference>
<gene>
    <name evidence="2" type="ORF">PSFLO_01089</name>
</gene>
<feature type="compositionally biased region" description="Polar residues" evidence="1">
    <location>
        <begin position="138"/>
        <end position="149"/>
    </location>
</feature>
<feature type="region of interest" description="Disordered" evidence="1">
    <location>
        <begin position="1"/>
        <end position="63"/>
    </location>
</feature>
<evidence type="ECO:0000256" key="1">
    <source>
        <dbReference type="SAM" id="MobiDB-lite"/>
    </source>
</evidence>